<comment type="caution">
    <text evidence="12">The sequence shown here is derived from an EMBL/GenBank/DDBJ whole genome shotgun (WGS) entry which is preliminary data.</text>
</comment>
<dbReference type="Gene3D" id="1.20.58.340">
    <property type="entry name" value="Magnesium transport protein CorA, transmembrane region"/>
    <property type="match status" value="2"/>
</dbReference>
<dbReference type="Gene3D" id="3.30.460.20">
    <property type="entry name" value="CorA soluble domain-like"/>
    <property type="match status" value="1"/>
</dbReference>
<keyword evidence="10 11" id="KW-0472">Membrane</keyword>
<dbReference type="InterPro" id="IPR045863">
    <property type="entry name" value="CorA_TM1_TM2"/>
</dbReference>
<evidence type="ECO:0000256" key="8">
    <source>
        <dbReference type="ARBA" id="ARBA00022989"/>
    </source>
</evidence>
<keyword evidence="7" id="KW-0862">Zinc</keyword>
<proteinExistence type="inferred from homology"/>
<sequence length="326" mass="34750">MPDMIPSLPPCHGLIAAWRLGLVPEKLEAETVRQRVLAGGQPLWLHFDLVDTRARQFLLALPTLPEAARAALVETEEATRIEAADGALFGCLPDSHYDAEHREASAVGLLHFALRPGLLVTARRHPLRGVHAALQAPVVETAEAALGRALHHAISAFAQGIAVLAQHMARIEDQLLRPGDDPPRDRLAAVRREALRLSRQLDPLVEALEELEEDAPPSLASLAGPMLHEGRRARAAVRTLAAVLERGRIAQDHAASRAAEETNRRLLVLSVISAAMLPASLVAGIFGMNVTGVPGVEEPGGFAMALALIAASVAGVLVALRLGRLL</sequence>
<comment type="similarity">
    <text evidence="2">Belongs to the CorA metal ion transporter (MIT) (TC 1.A.35) family.</text>
</comment>
<comment type="subcellular location">
    <subcellularLocation>
        <location evidence="1">Cell membrane</location>
        <topology evidence="1">Multi-pass membrane protein</topology>
    </subcellularLocation>
</comment>
<evidence type="ECO:0000256" key="9">
    <source>
        <dbReference type="ARBA" id="ARBA00023065"/>
    </source>
</evidence>
<evidence type="ECO:0000256" key="1">
    <source>
        <dbReference type="ARBA" id="ARBA00004651"/>
    </source>
</evidence>
<evidence type="ECO:0000256" key="5">
    <source>
        <dbReference type="ARBA" id="ARBA00022519"/>
    </source>
</evidence>
<name>A0ABX1E744_9PROT</name>
<accession>A0ABX1E744</accession>
<organism evidence="12 13">
    <name type="scientific">Falsiroseomonas selenitidurans</name>
    <dbReference type="NCBI Taxonomy" id="2716335"/>
    <lineage>
        <taxon>Bacteria</taxon>
        <taxon>Pseudomonadati</taxon>
        <taxon>Pseudomonadota</taxon>
        <taxon>Alphaproteobacteria</taxon>
        <taxon>Acetobacterales</taxon>
        <taxon>Roseomonadaceae</taxon>
        <taxon>Falsiroseomonas</taxon>
    </lineage>
</organism>
<evidence type="ECO:0000313" key="12">
    <source>
        <dbReference type="EMBL" id="NKC33029.1"/>
    </source>
</evidence>
<dbReference type="SUPFAM" id="SSF143865">
    <property type="entry name" value="CorA soluble domain-like"/>
    <property type="match status" value="1"/>
</dbReference>
<protein>
    <recommendedName>
        <fullName evidence="14">Magnesium transporter CorA</fullName>
    </recommendedName>
</protein>
<dbReference type="EMBL" id="JAAVNE010000036">
    <property type="protein sequence ID" value="NKC33029.1"/>
    <property type="molecule type" value="Genomic_DNA"/>
</dbReference>
<dbReference type="InterPro" id="IPR045861">
    <property type="entry name" value="CorA_cytoplasmic_dom"/>
</dbReference>
<gene>
    <name evidence="12" type="ORF">HEQ75_19340</name>
</gene>
<reference evidence="12 13" key="1">
    <citation type="submission" date="2020-03" db="EMBL/GenBank/DDBJ databases">
        <title>Roseomonas selenitidurans sp. nov. isolated from urban soil.</title>
        <authorList>
            <person name="Liu H."/>
        </authorList>
    </citation>
    <scope>NUCLEOTIDE SEQUENCE [LARGE SCALE GENOMIC DNA]</scope>
    <source>
        <strain evidence="12 13">BU-1</strain>
    </source>
</reference>
<evidence type="ECO:0000256" key="11">
    <source>
        <dbReference type="SAM" id="Phobius"/>
    </source>
</evidence>
<dbReference type="RefSeq" id="WP_168033765.1">
    <property type="nucleotide sequence ID" value="NZ_JAAVNE010000036.1"/>
</dbReference>
<keyword evidence="9" id="KW-0406">Ion transport</keyword>
<evidence type="ECO:0000256" key="3">
    <source>
        <dbReference type="ARBA" id="ARBA00022448"/>
    </source>
</evidence>
<evidence type="ECO:0000313" key="13">
    <source>
        <dbReference type="Proteomes" id="UP000787635"/>
    </source>
</evidence>
<evidence type="ECO:0008006" key="14">
    <source>
        <dbReference type="Google" id="ProtNLM"/>
    </source>
</evidence>
<feature type="transmembrane region" description="Helical" evidence="11">
    <location>
        <begin position="300"/>
        <end position="320"/>
    </location>
</feature>
<dbReference type="Pfam" id="PF01544">
    <property type="entry name" value="CorA"/>
    <property type="match status" value="1"/>
</dbReference>
<keyword evidence="4" id="KW-1003">Cell membrane</keyword>
<feature type="transmembrane region" description="Helical" evidence="11">
    <location>
        <begin position="266"/>
        <end position="288"/>
    </location>
</feature>
<dbReference type="PANTHER" id="PTHR46494">
    <property type="entry name" value="CORA FAMILY METAL ION TRANSPORTER (EUROFUNG)"/>
    <property type="match status" value="1"/>
</dbReference>
<evidence type="ECO:0000256" key="2">
    <source>
        <dbReference type="ARBA" id="ARBA00009765"/>
    </source>
</evidence>
<keyword evidence="13" id="KW-1185">Reference proteome</keyword>
<keyword evidence="8 11" id="KW-1133">Transmembrane helix</keyword>
<evidence type="ECO:0000256" key="4">
    <source>
        <dbReference type="ARBA" id="ARBA00022475"/>
    </source>
</evidence>
<evidence type="ECO:0000256" key="7">
    <source>
        <dbReference type="ARBA" id="ARBA00022833"/>
    </source>
</evidence>
<evidence type="ECO:0000256" key="10">
    <source>
        <dbReference type="ARBA" id="ARBA00023136"/>
    </source>
</evidence>
<dbReference type="SUPFAM" id="SSF144083">
    <property type="entry name" value="Magnesium transport protein CorA, transmembrane region"/>
    <property type="match status" value="1"/>
</dbReference>
<keyword evidence="6 11" id="KW-0812">Transmembrane</keyword>
<keyword evidence="3" id="KW-0813">Transport</keyword>
<dbReference type="PANTHER" id="PTHR46494:SF3">
    <property type="entry name" value="ZINC TRANSPORT PROTEIN ZNTB"/>
    <property type="match status" value="1"/>
</dbReference>
<keyword evidence="5" id="KW-0997">Cell inner membrane</keyword>
<evidence type="ECO:0000256" key="6">
    <source>
        <dbReference type="ARBA" id="ARBA00022692"/>
    </source>
</evidence>
<dbReference type="Proteomes" id="UP000787635">
    <property type="component" value="Unassembled WGS sequence"/>
</dbReference>
<dbReference type="InterPro" id="IPR002523">
    <property type="entry name" value="MgTranspt_CorA/ZnTranspt_ZntB"/>
</dbReference>